<dbReference type="OrthoDB" id="4120501at2759"/>
<keyword evidence="2" id="KW-1185">Reference proteome</keyword>
<protein>
    <submittedName>
        <fullName evidence="1">Uncharacterized protein</fullName>
    </submittedName>
</protein>
<dbReference type="EMBL" id="KN847337">
    <property type="protein sequence ID" value="KIW41400.1"/>
    <property type="molecule type" value="Genomic_DNA"/>
</dbReference>
<accession>A0A0D2DG57</accession>
<reference evidence="1 2" key="1">
    <citation type="submission" date="2015-01" db="EMBL/GenBank/DDBJ databases">
        <title>The Genome Sequence of Exophiala oligosperma CBS72588.</title>
        <authorList>
            <consortium name="The Broad Institute Genomics Platform"/>
            <person name="Cuomo C."/>
            <person name="de Hoog S."/>
            <person name="Gorbushina A."/>
            <person name="Stielow B."/>
            <person name="Teixiera M."/>
            <person name="Abouelleil A."/>
            <person name="Chapman S.B."/>
            <person name="Priest M."/>
            <person name="Young S.K."/>
            <person name="Wortman J."/>
            <person name="Nusbaum C."/>
            <person name="Birren B."/>
        </authorList>
    </citation>
    <scope>NUCLEOTIDE SEQUENCE [LARGE SCALE GENOMIC DNA]</scope>
    <source>
        <strain evidence="1 2">CBS 72588</strain>
    </source>
</reference>
<evidence type="ECO:0000313" key="1">
    <source>
        <dbReference type="EMBL" id="KIW41400.1"/>
    </source>
</evidence>
<evidence type="ECO:0000313" key="2">
    <source>
        <dbReference type="Proteomes" id="UP000053342"/>
    </source>
</evidence>
<dbReference type="RefSeq" id="XP_016261616.1">
    <property type="nucleotide sequence ID" value="XM_016408136.1"/>
</dbReference>
<dbReference type="HOGENOM" id="CLU_019027_0_0_1"/>
<proteinExistence type="predicted"/>
<gene>
    <name evidence="1" type="ORF">PV06_06962</name>
</gene>
<organism evidence="1 2">
    <name type="scientific">Exophiala oligosperma</name>
    <dbReference type="NCBI Taxonomy" id="215243"/>
    <lineage>
        <taxon>Eukaryota</taxon>
        <taxon>Fungi</taxon>
        <taxon>Dikarya</taxon>
        <taxon>Ascomycota</taxon>
        <taxon>Pezizomycotina</taxon>
        <taxon>Eurotiomycetes</taxon>
        <taxon>Chaetothyriomycetidae</taxon>
        <taxon>Chaetothyriales</taxon>
        <taxon>Herpotrichiellaceae</taxon>
        <taxon>Exophiala</taxon>
    </lineage>
</organism>
<dbReference type="VEuPathDB" id="FungiDB:PV06_06962"/>
<sequence length="745" mass="82803">MSSSQISASWNLQQSSESILSFAQGMLTAATSDNIQPLAILVAEAFGNTLAICQQTQMLVEKEASKRHVSHVVKFLHAKIGYAANDSASQLSLTSAGVRFMSLVAAVLCTEDTLVAARAIEMMINATSRSDQLMPTVFQIRDLMNALEYKLRRLQFAESVAGWGNYISTHSTWPKKSASFLSQLQHPTPEGLTAIVDAFRAMERVGEASHIVIKSPMYHAWIIAFTKWCLGYPPHVIAEDGGVLVAQYPSKVTMMVQESDSCIAIEVFRELLSPSVLWSSSLNLSGQQHLWNGLISVKAYGARRSRSYGLHAELGHAALVQALLYSTKIATKNVIIGRDLRHQTPDEYKQFDAALWPSDLDILSTIATFCGLEEPPSEFPRDLSVPLFSLPAVSAFEGWLLKECDDPVCSQHNPPKMHPEHAKYEKVINFRDAIVAMTIDILAIALFDFGEEEVRVLAWPRLRSQNSFSSAVASIIYNRNDLERPVESETKLEAQDVFDRALQLVGHKILPRTTYRGKNFHYPYSVTEVKYQQDWVASGDMGQVVYPAKFDSWNDPVDSLPLLKLIVGPGSILYRGRRYQLVKSETSRSYTTVTSHHSTLCQTPVNLVPCAKLGWQVKEEDGYLSLHMGLSRSFTVFSPMRALETACASLFISSCAHMAESPLPDQQPYREAKFVTPYYNGSMVNPHARGEPRPFAWIVAVAGDESLRFFALAAGEPAVVRGSACLKCCVDLYLRNTDRCTHIIC</sequence>
<dbReference type="Proteomes" id="UP000053342">
    <property type="component" value="Unassembled WGS sequence"/>
</dbReference>
<dbReference type="GeneID" id="27359036"/>
<name>A0A0D2DG57_9EURO</name>
<dbReference type="AlphaFoldDB" id="A0A0D2DG57"/>